<feature type="domain" description="Peptidase MA-like" evidence="2">
    <location>
        <begin position="96"/>
        <end position="295"/>
    </location>
</feature>
<dbReference type="AlphaFoldDB" id="A0A1Y3PJS1"/>
<gene>
    <name evidence="3" type="ORF">BAA01_04890</name>
</gene>
<comment type="caution">
    <text evidence="3">The sequence shown here is derived from an EMBL/GenBank/DDBJ whole genome shotgun (WGS) entry which is preliminary data.</text>
</comment>
<evidence type="ECO:0000256" key="1">
    <source>
        <dbReference type="SAM" id="Phobius"/>
    </source>
</evidence>
<proteinExistence type="predicted"/>
<evidence type="ECO:0000259" key="2">
    <source>
        <dbReference type="Pfam" id="PF13485"/>
    </source>
</evidence>
<evidence type="ECO:0000313" key="4">
    <source>
        <dbReference type="Proteomes" id="UP000196475"/>
    </source>
</evidence>
<feature type="transmembrane region" description="Helical" evidence="1">
    <location>
        <begin position="17"/>
        <end position="35"/>
    </location>
</feature>
<keyword evidence="1" id="KW-1133">Transmembrane helix</keyword>
<dbReference type="InterPro" id="IPR039568">
    <property type="entry name" value="Peptidase_MA-like_dom"/>
</dbReference>
<dbReference type="Pfam" id="PF13485">
    <property type="entry name" value="Peptidase_MA_2"/>
    <property type="match status" value="1"/>
</dbReference>
<keyword evidence="1" id="KW-0812">Transmembrane</keyword>
<protein>
    <recommendedName>
        <fullName evidence="2">Peptidase MA-like domain-containing protein</fullName>
    </recommendedName>
</protein>
<dbReference type="Proteomes" id="UP000196475">
    <property type="component" value="Unassembled WGS sequence"/>
</dbReference>
<accession>A0A1Y3PJS1</accession>
<name>A0A1Y3PJS1_9BACI</name>
<sequence length="301" mass="35015">MEGREGEEMRAAFGRRWIGVVLAFLTGVALVSAVYKLPLAQPAFRQANQLMEQQFRYAGWEKAASDHFILSYLPEDEPYAGLVLAEAETVYREFAKQFRFAPQKPVPLVLYAHHEQMQERFGWPASEKASGVYYGGVIYLLSPRVLLPDTGAASPGGRELAEWYHHEGPLVHEYTHLYLDMLANNNFPRWYTEGLAQLVEYEMIGYEWVSLDNRLNQQPLYPFDQLHRDFDKLENVALAYRQSFKWVQFMKQVHGEEALVRFHQQLARQIPFERAWEEVFGQSLERSYDIWLNEVRKGGSA</sequence>
<keyword evidence="1" id="KW-0472">Membrane</keyword>
<reference evidence="4" key="1">
    <citation type="submission" date="2016-06" db="EMBL/GenBank/DDBJ databases">
        <authorList>
            <person name="Nascimento L."/>
            <person name="Pereira R.V."/>
            <person name="Martins L.F."/>
            <person name="Quaggio R.B."/>
            <person name="Silva A.M."/>
            <person name="Setubal J.C."/>
        </authorList>
    </citation>
    <scope>NUCLEOTIDE SEQUENCE [LARGE SCALE GENOMIC DNA]</scope>
</reference>
<organism evidence="3 4">
    <name type="scientific">Bacillus thermozeamaize</name>
    <dbReference type="NCBI Taxonomy" id="230954"/>
    <lineage>
        <taxon>Bacteria</taxon>
        <taxon>Bacillati</taxon>
        <taxon>Bacillota</taxon>
        <taxon>Bacilli</taxon>
        <taxon>Bacillales</taxon>
        <taxon>Bacillaceae</taxon>
        <taxon>Bacillus</taxon>
    </lineage>
</organism>
<dbReference type="EMBL" id="LZRT01000072">
    <property type="protein sequence ID" value="OUM87610.1"/>
    <property type="molecule type" value="Genomic_DNA"/>
</dbReference>
<evidence type="ECO:0000313" key="3">
    <source>
        <dbReference type="EMBL" id="OUM87610.1"/>
    </source>
</evidence>